<dbReference type="PANTHER" id="PTHR13799">
    <property type="entry name" value="NGG1 INTERACTING FACTOR 3"/>
    <property type="match status" value="1"/>
</dbReference>
<dbReference type="PIRSF" id="PIRSF037489">
    <property type="entry name" value="UCP037489_NIF3_YqfO"/>
    <property type="match status" value="1"/>
</dbReference>
<dbReference type="InterPro" id="IPR036069">
    <property type="entry name" value="DUF34/NIF3_sf"/>
</dbReference>
<dbReference type="InterPro" id="IPR002678">
    <property type="entry name" value="DUF34/NIF3"/>
</dbReference>
<gene>
    <name evidence="6" type="ORF">GOQ27_00505</name>
</gene>
<dbReference type="FunFam" id="3.40.1390.30:FF:000001">
    <property type="entry name" value="GTP cyclohydrolase 1 type 2"/>
    <property type="match status" value="1"/>
</dbReference>
<sequence>MITSKDVIRKLEEIAPKKLAEKWDNVGLQIGSREKRVNKILLALDVTLDVVQEAIDNEVDMIVSHHPIFFSPIKSVDYDSYRGQLIKNIIKNDIIVYTAHTNLDSSNRGVSDALIEELDIKPTGILSKVYKEKLYKLVVFVPETHEEALRGVLGGVGAGSIGNYSNCSFTSKGTGRFKPEDGADPYIGSIDEIEKVQEVKIEVIVSEDKLNKVVEEMISAHPYEEVAYDIIRLENTFSEYGTGRVGYVEKTTLGELAKYIKRKLNTPDIRVYGELDESVERVAVSGGEGSDFIKDAKRANVDVYITGDIKHHMAQIATELGVNIIDAGHFYTEKIVMKKLAKYFEGEFSKDIEVLISEKDNIAKYYSL</sequence>
<protein>
    <recommendedName>
        <fullName evidence="2 4">GTP cyclohydrolase 1 type 2 homolog</fullName>
    </recommendedName>
</protein>
<comment type="similarity">
    <text evidence="1 4">Belongs to the GTP cyclohydrolase I type 2/NIF3 family.</text>
</comment>
<evidence type="ECO:0000313" key="6">
    <source>
        <dbReference type="EMBL" id="MBS4536920.1"/>
    </source>
</evidence>
<dbReference type="Gene3D" id="3.30.70.120">
    <property type="match status" value="1"/>
</dbReference>
<keyword evidence="3 4" id="KW-0479">Metal-binding</keyword>
<comment type="caution">
    <text evidence="6">The sequence shown here is derived from an EMBL/GenBank/DDBJ whole genome shotgun (WGS) entry which is preliminary data.</text>
</comment>
<accession>A0A942UT43</accession>
<proteinExistence type="inferred from homology"/>
<dbReference type="PANTHER" id="PTHR13799:SF14">
    <property type="entry name" value="GTP CYCLOHYDROLASE 1 TYPE 2 HOMOLOG"/>
    <property type="match status" value="1"/>
</dbReference>
<dbReference type="RefSeq" id="WP_203364851.1">
    <property type="nucleotide sequence ID" value="NZ_WSFT01000005.1"/>
</dbReference>
<dbReference type="NCBIfam" id="TIGR00486">
    <property type="entry name" value="YbgI_SA1388"/>
    <property type="match status" value="1"/>
</dbReference>
<evidence type="ECO:0000256" key="5">
    <source>
        <dbReference type="PIRSR" id="PIRSR602678-1"/>
    </source>
</evidence>
<dbReference type="GO" id="GO:0005737">
    <property type="term" value="C:cytoplasm"/>
    <property type="evidence" value="ECO:0007669"/>
    <property type="project" value="TreeGrafter"/>
</dbReference>
<feature type="binding site" evidence="5">
    <location>
        <position position="333"/>
    </location>
    <ligand>
        <name>a divalent metal cation</name>
        <dbReference type="ChEBI" id="CHEBI:60240"/>
        <label>1</label>
    </ligand>
</feature>
<feature type="binding site" evidence="5">
    <location>
        <position position="329"/>
    </location>
    <ligand>
        <name>a divalent metal cation</name>
        <dbReference type="ChEBI" id="CHEBI:60240"/>
        <label>1</label>
    </ligand>
</feature>
<dbReference type="FunFam" id="3.30.70.120:FF:000006">
    <property type="entry name" value="GTP cyclohydrolase 1 type 2 homolog"/>
    <property type="match status" value="1"/>
</dbReference>
<organism evidence="6 7">
    <name type="scientific">Anaeromonas frigoriresistens</name>
    <dbReference type="NCBI Taxonomy" id="2683708"/>
    <lineage>
        <taxon>Bacteria</taxon>
        <taxon>Bacillati</taxon>
        <taxon>Bacillota</taxon>
        <taxon>Tissierellia</taxon>
        <taxon>Tissierellales</taxon>
        <taxon>Thermohalobacteraceae</taxon>
        <taxon>Anaeromonas</taxon>
    </lineage>
</organism>
<dbReference type="SUPFAM" id="SSF102705">
    <property type="entry name" value="NIF3 (NGG1p interacting factor 3)-like"/>
    <property type="match status" value="1"/>
</dbReference>
<keyword evidence="7" id="KW-1185">Reference proteome</keyword>
<name>A0A942UT43_9FIRM</name>
<feature type="binding site" evidence="5">
    <location>
        <position position="66"/>
    </location>
    <ligand>
        <name>a divalent metal cation</name>
        <dbReference type="ChEBI" id="CHEBI:60240"/>
        <label>1</label>
    </ligand>
</feature>
<evidence type="ECO:0000256" key="1">
    <source>
        <dbReference type="ARBA" id="ARBA00006964"/>
    </source>
</evidence>
<dbReference type="GO" id="GO:0046872">
    <property type="term" value="F:metal ion binding"/>
    <property type="evidence" value="ECO:0007669"/>
    <property type="project" value="UniProtKB-UniRule"/>
</dbReference>
<evidence type="ECO:0000256" key="2">
    <source>
        <dbReference type="ARBA" id="ARBA00022112"/>
    </source>
</evidence>
<reference evidence="6" key="1">
    <citation type="submission" date="2019-12" db="EMBL/GenBank/DDBJ databases">
        <title>Clostridiaceae gen. nov. sp. nov., isolated from sediment in Xinjiang, China.</title>
        <authorList>
            <person name="Zhang R."/>
        </authorList>
    </citation>
    <scope>NUCLEOTIDE SEQUENCE</scope>
    <source>
        <strain evidence="6">D2Q-11</strain>
    </source>
</reference>
<evidence type="ECO:0000313" key="7">
    <source>
        <dbReference type="Proteomes" id="UP000724672"/>
    </source>
</evidence>
<dbReference type="Proteomes" id="UP000724672">
    <property type="component" value="Unassembled WGS sequence"/>
</dbReference>
<dbReference type="AlphaFoldDB" id="A0A942UT43"/>
<evidence type="ECO:0000256" key="4">
    <source>
        <dbReference type="PIRNR" id="PIRNR037489"/>
    </source>
</evidence>
<dbReference type="EMBL" id="WSFT01000005">
    <property type="protein sequence ID" value="MBS4536920.1"/>
    <property type="molecule type" value="Genomic_DNA"/>
</dbReference>
<dbReference type="InterPro" id="IPR017221">
    <property type="entry name" value="DUF34/NIF3_bac"/>
</dbReference>
<feature type="binding site" evidence="5">
    <location>
        <position position="104"/>
    </location>
    <ligand>
        <name>a divalent metal cation</name>
        <dbReference type="ChEBI" id="CHEBI:60240"/>
        <label>1</label>
    </ligand>
</feature>
<dbReference type="Pfam" id="PF01784">
    <property type="entry name" value="DUF34_NIF3"/>
    <property type="match status" value="1"/>
</dbReference>
<feature type="binding site" evidence="5">
    <location>
        <position position="65"/>
    </location>
    <ligand>
        <name>a divalent metal cation</name>
        <dbReference type="ChEBI" id="CHEBI:60240"/>
        <label>1</label>
    </ligand>
</feature>
<dbReference type="Gene3D" id="3.40.1390.30">
    <property type="entry name" value="NIF3 (NGG1p interacting factor 3)-like"/>
    <property type="match status" value="1"/>
</dbReference>
<dbReference type="InterPro" id="IPR015867">
    <property type="entry name" value="N-reg_PII/ATP_PRibTrfase_C"/>
</dbReference>
<evidence type="ECO:0000256" key="3">
    <source>
        <dbReference type="ARBA" id="ARBA00022723"/>
    </source>
</evidence>